<evidence type="ECO:0000259" key="1">
    <source>
        <dbReference type="Pfam" id="PF25576"/>
    </source>
</evidence>
<accession>A0AA38CAT7</accession>
<dbReference type="AlphaFoldDB" id="A0AA38CAT7"/>
<feature type="non-terminal residue" evidence="2">
    <location>
        <position position="135"/>
    </location>
</feature>
<keyword evidence="3" id="KW-1185">Reference proteome</keyword>
<feature type="non-terminal residue" evidence="2">
    <location>
        <position position="1"/>
    </location>
</feature>
<dbReference type="Proteomes" id="UP000824469">
    <property type="component" value="Unassembled WGS sequence"/>
</dbReference>
<reference evidence="2 3" key="1">
    <citation type="journal article" date="2021" name="Nat. Plants">
        <title>The Taxus genome provides insights into paclitaxel biosynthesis.</title>
        <authorList>
            <person name="Xiong X."/>
            <person name="Gou J."/>
            <person name="Liao Q."/>
            <person name="Li Y."/>
            <person name="Zhou Q."/>
            <person name="Bi G."/>
            <person name="Li C."/>
            <person name="Du R."/>
            <person name="Wang X."/>
            <person name="Sun T."/>
            <person name="Guo L."/>
            <person name="Liang H."/>
            <person name="Lu P."/>
            <person name="Wu Y."/>
            <person name="Zhang Z."/>
            <person name="Ro D.K."/>
            <person name="Shang Y."/>
            <person name="Huang S."/>
            <person name="Yan J."/>
        </authorList>
    </citation>
    <scope>NUCLEOTIDE SEQUENCE [LARGE SCALE GENOMIC DNA]</scope>
    <source>
        <strain evidence="2">Ta-2019</strain>
    </source>
</reference>
<organism evidence="2 3">
    <name type="scientific">Taxus chinensis</name>
    <name type="common">Chinese yew</name>
    <name type="synonym">Taxus wallichiana var. chinensis</name>
    <dbReference type="NCBI Taxonomy" id="29808"/>
    <lineage>
        <taxon>Eukaryota</taxon>
        <taxon>Viridiplantae</taxon>
        <taxon>Streptophyta</taxon>
        <taxon>Embryophyta</taxon>
        <taxon>Tracheophyta</taxon>
        <taxon>Spermatophyta</taxon>
        <taxon>Pinopsida</taxon>
        <taxon>Pinidae</taxon>
        <taxon>Conifers II</taxon>
        <taxon>Cupressales</taxon>
        <taxon>Taxaceae</taxon>
        <taxon>Taxus</taxon>
    </lineage>
</organism>
<proteinExistence type="predicted"/>
<dbReference type="InterPro" id="IPR057987">
    <property type="entry name" value="TPR_RNF123/RKP"/>
</dbReference>
<evidence type="ECO:0000313" key="2">
    <source>
        <dbReference type="EMBL" id="KAH9296480.1"/>
    </source>
</evidence>
<evidence type="ECO:0000313" key="3">
    <source>
        <dbReference type="Proteomes" id="UP000824469"/>
    </source>
</evidence>
<dbReference type="Pfam" id="PF25576">
    <property type="entry name" value="TPR_RNF123"/>
    <property type="match status" value="1"/>
</dbReference>
<dbReference type="EMBL" id="JAHRHJ020000011">
    <property type="protein sequence ID" value="KAH9296480.1"/>
    <property type="molecule type" value="Genomic_DNA"/>
</dbReference>
<protein>
    <recommendedName>
        <fullName evidence="1">E3 ubiquitin-protein ligase RNF123/RKP TPR repeat domain-containing protein</fullName>
    </recommendedName>
</protein>
<feature type="domain" description="E3 ubiquitin-protein ligase RNF123/RKP TPR repeat" evidence="1">
    <location>
        <begin position="1"/>
        <end position="135"/>
    </location>
</feature>
<name>A0AA38CAT7_TAXCH</name>
<sequence>VLDLQQRKCTIIFELSCNLARVLEFFTHEMPQAFLCGSETNMIRLTELIIFVLNHTTSTADAENFDNALRQQGQSLEKLNRAMILAPLVGIVLNLADVTTSLHHGMENDLLQMFANMDSSAAVESNFQYLLEYNW</sequence>
<gene>
    <name evidence="2" type="ORF">KI387_040068</name>
</gene>
<comment type="caution">
    <text evidence="2">The sequence shown here is derived from an EMBL/GenBank/DDBJ whole genome shotgun (WGS) entry which is preliminary data.</text>
</comment>